<name>S3LAU1_9SPIR</name>
<reference evidence="1 2" key="1">
    <citation type="submission" date="2013-04" db="EMBL/GenBank/DDBJ databases">
        <title>The Genome Sequence of Treponema vincentii F0403.</title>
        <authorList>
            <consortium name="The Broad Institute Genomics Platform"/>
            <person name="Earl A."/>
            <person name="Ward D."/>
            <person name="Feldgarden M."/>
            <person name="Gevers D."/>
            <person name="Leonetti C."/>
            <person name="Izard J."/>
            <person name="Walker B."/>
            <person name="Young S."/>
            <person name="Zeng Q."/>
            <person name="Gargeya S."/>
            <person name="Fitzgerald M."/>
            <person name="Haas B."/>
            <person name="Abouelleil A."/>
            <person name="Allen A.W."/>
            <person name="Alvarado L."/>
            <person name="Arachchi H.M."/>
            <person name="Berlin A.M."/>
            <person name="Chapman S.B."/>
            <person name="Gainer-Dewar J."/>
            <person name="Goldberg J."/>
            <person name="Griggs A."/>
            <person name="Gujja S."/>
            <person name="Hansen M."/>
            <person name="Howarth C."/>
            <person name="Imamovic A."/>
            <person name="Ireland A."/>
            <person name="Larimer J."/>
            <person name="McCowan C."/>
            <person name="Murphy C."/>
            <person name="Pearson M."/>
            <person name="Poon T.W."/>
            <person name="Priest M."/>
            <person name="Roberts A."/>
            <person name="Saif S."/>
            <person name="Shea T."/>
            <person name="Sisk P."/>
            <person name="Sykes S."/>
            <person name="Wortman J."/>
            <person name="Nusbaum C."/>
            <person name="Birren B."/>
        </authorList>
    </citation>
    <scope>NUCLEOTIDE SEQUENCE [LARGE SCALE GENOMIC DNA]</scope>
    <source>
        <strain evidence="1 2">F0403</strain>
    </source>
</reference>
<dbReference type="AlphaFoldDB" id="S3LAU1"/>
<organism evidence="1 2">
    <name type="scientific">Treponema vincentii F0403</name>
    <dbReference type="NCBI Taxonomy" id="1125702"/>
    <lineage>
        <taxon>Bacteria</taxon>
        <taxon>Pseudomonadati</taxon>
        <taxon>Spirochaetota</taxon>
        <taxon>Spirochaetia</taxon>
        <taxon>Spirochaetales</taxon>
        <taxon>Treponemataceae</taxon>
        <taxon>Treponema</taxon>
    </lineage>
</organism>
<evidence type="ECO:0000313" key="2">
    <source>
        <dbReference type="Proteomes" id="UP000014605"/>
    </source>
</evidence>
<accession>S3LAU1</accession>
<evidence type="ECO:0000313" key="1">
    <source>
        <dbReference type="EMBL" id="EPF46840.1"/>
    </source>
</evidence>
<comment type="caution">
    <text evidence="1">The sequence shown here is derived from an EMBL/GenBank/DDBJ whole genome shotgun (WGS) entry which is preliminary data.</text>
</comment>
<dbReference type="HOGENOM" id="CLU_2756650_0_0_12"/>
<gene>
    <name evidence="1" type="ORF">HMPREF1222_01419</name>
</gene>
<keyword evidence="2" id="KW-1185">Reference proteome</keyword>
<dbReference type="RefSeq" id="WP_016518819.1">
    <property type="nucleotide sequence ID" value="NZ_KE332512.1"/>
</dbReference>
<proteinExistence type="predicted"/>
<protein>
    <submittedName>
        <fullName evidence="1">Uncharacterized protein</fullName>
    </submittedName>
</protein>
<dbReference type="Proteomes" id="UP000014605">
    <property type="component" value="Unassembled WGS sequence"/>
</dbReference>
<dbReference type="EMBL" id="ATFC01000008">
    <property type="protein sequence ID" value="EPF46840.1"/>
    <property type="molecule type" value="Genomic_DNA"/>
</dbReference>
<dbReference type="GeneID" id="301461580"/>
<sequence>MPTIMLILETEKDPATGENRRESIGSPFRLCSLPNRYSVYRPVFLLQKILFSSVEKNESENWVYDAEKKK</sequence>